<keyword evidence="2" id="KW-1185">Reference proteome</keyword>
<dbReference type="EMBL" id="BGPR01001196">
    <property type="protein sequence ID" value="GBM47889.1"/>
    <property type="molecule type" value="Genomic_DNA"/>
</dbReference>
<proteinExistence type="predicted"/>
<accession>A0A4Y2G5L1</accession>
<organism evidence="1 2">
    <name type="scientific">Araneus ventricosus</name>
    <name type="common">Orbweaver spider</name>
    <name type="synonym">Epeira ventricosa</name>
    <dbReference type="NCBI Taxonomy" id="182803"/>
    <lineage>
        <taxon>Eukaryota</taxon>
        <taxon>Metazoa</taxon>
        <taxon>Ecdysozoa</taxon>
        <taxon>Arthropoda</taxon>
        <taxon>Chelicerata</taxon>
        <taxon>Arachnida</taxon>
        <taxon>Araneae</taxon>
        <taxon>Araneomorphae</taxon>
        <taxon>Entelegynae</taxon>
        <taxon>Araneoidea</taxon>
        <taxon>Araneidae</taxon>
        <taxon>Araneus</taxon>
    </lineage>
</organism>
<comment type="caution">
    <text evidence="1">The sequence shown here is derived from an EMBL/GenBank/DDBJ whole genome shotgun (WGS) entry which is preliminary data.</text>
</comment>
<evidence type="ECO:0000313" key="1">
    <source>
        <dbReference type="EMBL" id="GBM47889.1"/>
    </source>
</evidence>
<reference evidence="1 2" key="1">
    <citation type="journal article" date="2019" name="Sci. Rep.">
        <title>Orb-weaving spider Araneus ventricosus genome elucidates the spidroin gene catalogue.</title>
        <authorList>
            <person name="Kono N."/>
            <person name="Nakamura H."/>
            <person name="Ohtoshi R."/>
            <person name="Moran D.A.P."/>
            <person name="Shinohara A."/>
            <person name="Yoshida Y."/>
            <person name="Fujiwara M."/>
            <person name="Mori M."/>
            <person name="Tomita M."/>
            <person name="Arakawa K."/>
        </authorList>
    </citation>
    <scope>NUCLEOTIDE SEQUENCE [LARGE SCALE GENOMIC DNA]</scope>
</reference>
<name>A0A4Y2G5L1_ARAVE</name>
<dbReference type="Proteomes" id="UP000499080">
    <property type="component" value="Unassembled WGS sequence"/>
</dbReference>
<sequence length="80" mass="8965">MDPIPIFDPVPTTYGNVVKRSVNKVVRPKPNKTISLYPTEQTDGHSKYVEVLNVLKSAVRQDSLNVKSVNKFRNNGVVIN</sequence>
<protein>
    <submittedName>
        <fullName evidence="1">Uncharacterized protein</fullName>
    </submittedName>
</protein>
<evidence type="ECO:0000313" key="2">
    <source>
        <dbReference type="Proteomes" id="UP000499080"/>
    </source>
</evidence>
<dbReference type="AlphaFoldDB" id="A0A4Y2G5L1"/>
<gene>
    <name evidence="1" type="ORF">AVEN_75313_1</name>
</gene>